<sequence>MDAPSEQSPVQLLAESEREIFELAALSYPRAIPKFMLVAWYVNKWVEPLLYRTIVFEDPIKAFPLFSRDILLQKIYSKPSFFQTSVRHLSFANSRYHFSEWDLNAIFSSCSGIVNLLVDLPNPSVLVESFKNPLPLRRLSINLELFFHPSPVDFTHPNFSRLTHLEVFDLLREATAHKWAGLVALPQLTHLSFKSCSQIFPVFRRILETSGSLQILVILTNIRPSDIQGAKENELLQDPRFVVMVPLYHQWDWQLGVHLGQDYWARAEHFVAQRKSGIVNTWFMASVEIFNRNSKDGLLRSLDGSRYRYS</sequence>
<dbReference type="SUPFAM" id="SSF52047">
    <property type="entry name" value="RNI-like"/>
    <property type="match status" value="1"/>
</dbReference>
<organism evidence="1 2">
    <name type="scientific">Mycena venus</name>
    <dbReference type="NCBI Taxonomy" id="2733690"/>
    <lineage>
        <taxon>Eukaryota</taxon>
        <taxon>Fungi</taxon>
        <taxon>Dikarya</taxon>
        <taxon>Basidiomycota</taxon>
        <taxon>Agaricomycotina</taxon>
        <taxon>Agaricomycetes</taxon>
        <taxon>Agaricomycetidae</taxon>
        <taxon>Agaricales</taxon>
        <taxon>Marasmiineae</taxon>
        <taxon>Mycenaceae</taxon>
        <taxon>Mycena</taxon>
    </lineage>
</organism>
<reference evidence="1" key="1">
    <citation type="submission" date="2020-05" db="EMBL/GenBank/DDBJ databases">
        <title>Mycena genomes resolve the evolution of fungal bioluminescence.</title>
        <authorList>
            <person name="Tsai I.J."/>
        </authorList>
    </citation>
    <scope>NUCLEOTIDE SEQUENCE</scope>
    <source>
        <strain evidence="1">CCC161011</strain>
    </source>
</reference>
<protein>
    <submittedName>
        <fullName evidence="1">Uncharacterized protein</fullName>
    </submittedName>
</protein>
<accession>A0A8H7CI51</accession>
<dbReference type="Proteomes" id="UP000620124">
    <property type="component" value="Unassembled WGS sequence"/>
</dbReference>
<proteinExistence type="predicted"/>
<dbReference type="Gene3D" id="3.80.10.10">
    <property type="entry name" value="Ribonuclease Inhibitor"/>
    <property type="match status" value="1"/>
</dbReference>
<dbReference type="EMBL" id="JACAZI010000022">
    <property type="protein sequence ID" value="KAF7336822.1"/>
    <property type="molecule type" value="Genomic_DNA"/>
</dbReference>
<gene>
    <name evidence="1" type="ORF">MVEN_02118100</name>
</gene>
<evidence type="ECO:0000313" key="1">
    <source>
        <dbReference type="EMBL" id="KAF7336822.1"/>
    </source>
</evidence>
<keyword evidence="2" id="KW-1185">Reference proteome</keyword>
<dbReference type="AlphaFoldDB" id="A0A8H7CI51"/>
<dbReference type="InterPro" id="IPR032675">
    <property type="entry name" value="LRR_dom_sf"/>
</dbReference>
<name>A0A8H7CI51_9AGAR</name>
<comment type="caution">
    <text evidence="1">The sequence shown here is derived from an EMBL/GenBank/DDBJ whole genome shotgun (WGS) entry which is preliminary data.</text>
</comment>
<evidence type="ECO:0000313" key="2">
    <source>
        <dbReference type="Proteomes" id="UP000620124"/>
    </source>
</evidence>
<dbReference type="OrthoDB" id="3145912at2759"/>